<sequence>MSGKKSKTIDPANLDPDEKLKYEVAEEIGLLDKVMTEGWKSLTSKETGRIGGLVTRKKKQRSGGQNISLQR</sequence>
<evidence type="ECO:0000313" key="8">
    <source>
        <dbReference type="Proteomes" id="UP000292665"/>
    </source>
</evidence>
<dbReference type="InterPro" id="IPR038300">
    <property type="entry name" value="SASP_sf_alpha/beta"/>
</dbReference>
<reference evidence="5 7" key="1">
    <citation type="submission" date="2015-09" db="EMBL/GenBank/DDBJ databases">
        <authorList>
            <consortium name="Pathogen Informatics"/>
        </authorList>
    </citation>
    <scope>NUCLEOTIDE SEQUENCE [LARGE SCALE GENOMIC DNA]</scope>
    <source>
        <strain evidence="5 7">2789STDY5834841</strain>
    </source>
</reference>
<dbReference type="InterPro" id="IPR001448">
    <property type="entry name" value="SASP_alpha/beta-type"/>
</dbReference>
<proteinExistence type="inferred from homology"/>
<name>A0A174AIN9_9FIRM</name>
<dbReference type="Pfam" id="PF00269">
    <property type="entry name" value="SASP"/>
    <property type="match status" value="1"/>
</dbReference>
<gene>
    <name evidence="6" type="ORF">EAI93_05000</name>
    <name evidence="5" type="ORF">ERS852456_01036</name>
</gene>
<dbReference type="EMBL" id="RCYR01000006">
    <property type="protein sequence ID" value="RYS80866.1"/>
    <property type="molecule type" value="Genomic_DNA"/>
</dbReference>
<accession>A0A174AIN9</accession>
<dbReference type="Gene3D" id="6.10.10.80">
    <property type="entry name" value="Small, acid-soluble spore protein, alpha/beta type-like"/>
    <property type="match status" value="1"/>
</dbReference>
<evidence type="ECO:0000313" key="7">
    <source>
        <dbReference type="Proteomes" id="UP000095787"/>
    </source>
</evidence>
<protein>
    <submittedName>
        <fullName evidence="6">Small, acid-soluble spore protein, alpha/beta type</fullName>
    </submittedName>
    <submittedName>
        <fullName evidence="5">Small, acid-soluble spore proteins, alpha/beta type</fullName>
    </submittedName>
</protein>
<dbReference type="GO" id="GO:0003690">
    <property type="term" value="F:double-stranded DNA binding"/>
    <property type="evidence" value="ECO:0007669"/>
    <property type="project" value="InterPro"/>
</dbReference>
<dbReference type="EMBL" id="CYZO01000010">
    <property type="protein sequence ID" value="CUN87395.1"/>
    <property type="molecule type" value="Genomic_DNA"/>
</dbReference>
<dbReference type="RefSeq" id="WP_004845234.1">
    <property type="nucleotide sequence ID" value="NZ_AP028249.1"/>
</dbReference>
<evidence type="ECO:0000313" key="6">
    <source>
        <dbReference type="EMBL" id="RYS80866.1"/>
    </source>
</evidence>
<comment type="function">
    <text evidence="1">SASP are bound to spore DNA. They are double-stranded DNA-binding proteins that cause DNA to change to an a-like conformation. They protect the DNA backbone from chemical and enzymatic cleavage and are thus involved in dormant spore's high resistance to UV light.</text>
</comment>
<dbReference type="InterPro" id="IPR018126">
    <property type="entry name" value="SASP_alpha/beta-type_CS"/>
</dbReference>
<dbReference type="GeneID" id="97329492"/>
<organism evidence="5 7">
    <name type="scientific">[Ruminococcus] torques</name>
    <dbReference type="NCBI Taxonomy" id="33039"/>
    <lineage>
        <taxon>Bacteria</taxon>
        <taxon>Bacillati</taxon>
        <taxon>Bacillota</taxon>
        <taxon>Clostridia</taxon>
        <taxon>Lachnospirales</taxon>
        <taxon>Lachnospiraceae</taxon>
        <taxon>Mediterraneibacter</taxon>
    </lineage>
</organism>
<keyword evidence="3" id="KW-0238">DNA-binding</keyword>
<dbReference type="Proteomes" id="UP000292665">
    <property type="component" value="Unassembled WGS sequence"/>
</dbReference>
<evidence type="ECO:0000256" key="1">
    <source>
        <dbReference type="ARBA" id="ARBA00003863"/>
    </source>
</evidence>
<dbReference type="Proteomes" id="UP000095787">
    <property type="component" value="Unassembled WGS sequence"/>
</dbReference>
<dbReference type="GO" id="GO:0006265">
    <property type="term" value="P:DNA topological change"/>
    <property type="evidence" value="ECO:0007669"/>
    <property type="project" value="InterPro"/>
</dbReference>
<reference evidence="6 8" key="2">
    <citation type="journal article" date="2019" name="Science, e1252229">
        <title>Invertible promoters mediate bacterial phase variation, antibiotic resistance, and host adaptation in the gut.</title>
        <authorList>
            <person name="Jiang X."/>
            <person name="Hall A.B."/>
            <person name="Arthur T.D."/>
            <person name="Plichta D.R."/>
            <person name="Covington C.T."/>
            <person name="Poyet M."/>
            <person name="Crothers J."/>
            <person name="Moses P.L."/>
            <person name="Tolonen A.C."/>
            <person name="Vlamakis H."/>
            <person name="Alm E.J."/>
            <person name="Xavier R.J."/>
        </authorList>
    </citation>
    <scope>NUCLEOTIDE SEQUENCE [LARGE SCALE GENOMIC DNA]</scope>
    <source>
        <strain evidence="8">aa_0143</strain>
        <strain evidence="6">Aa_0143</strain>
    </source>
</reference>
<evidence type="ECO:0000313" key="5">
    <source>
        <dbReference type="EMBL" id="CUN87395.1"/>
    </source>
</evidence>
<evidence type="ECO:0000256" key="2">
    <source>
        <dbReference type="ARBA" id="ARBA00005442"/>
    </source>
</evidence>
<feature type="compositionally biased region" description="Polar residues" evidence="4">
    <location>
        <begin position="62"/>
        <end position="71"/>
    </location>
</feature>
<evidence type="ECO:0000256" key="4">
    <source>
        <dbReference type="SAM" id="MobiDB-lite"/>
    </source>
</evidence>
<feature type="region of interest" description="Disordered" evidence="4">
    <location>
        <begin position="50"/>
        <end position="71"/>
    </location>
</feature>
<comment type="similarity">
    <text evidence="2">Belongs to the alpha/beta-type SASP family.</text>
</comment>
<dbReference type="AlphaFoldDB" id="A0A174AIN9"/>
<evidence type="ECO:0000256" key="3">
    <source>
        <dbReference type="ARBA" id="ARBA00023125"/>
    </source>
</evidence>
<dbReference type="PROSITE" id="PS00304">
    <property type="entry name" value="SASP_1"/>
    <property type="match status" value="1"/>
</dbReference>